<dbReference type="PRINTS" id="PR00705">
    <property type="entry name" value="PAPAIN"/>
</dbReference>
<evidence type="ECO:0000313" key="10">
    <source>
        <dbReference type="EMBL" id="KAJ6221927.1"/>
    </source>
</evidence>
<dbReference type="PROSITE" id="PS00139">
    <property type="entry name" value="THIOL_PROTEASE_CYS"/>
    <property type="match status" value="1"/>
</dbReference>
<dbReference type="InterPro" id="IPR039417">
    <property type="entry name" value="Peptidase_C1A_papain-like"/>
</dbReference>
<feature type="domain" description="Peptidase C1A papain C-terminal" evidence="8">
    <location>
        <begin position="118"/>
        <end position="333"/>
    </location>
</feature>
<dbReference type="Pfam" id="PF00112">
    <property type="entry name" value="Peptidase_C1"/>
    <property type="match status" value="1"/>
</dbReference>
<evidence type="ECO:0000256" key="7">
    <source>
        <dbReference type="SAM" id="SignalP"/>
    </source>
</evidence>
<evidence type="ECO:0000259" key="8">
    <source>
        <dbReference type="SMART" id="SM00645"/>
    </source>
</evidence>
<dbReference type="GO" id="GO:0006508">
    <property type="term" value="P:proteolysis"/>
    <property type="evidence" value="ECO:0007669"/>
    <property type="project" value="UniProtKB-KW"/>
</dbReference>
<keyword evidence="2" id="KW-0645">Protease</keyword>
<keyword evidence="3" id="KW-0378">Hydrolase</keyword>
<dbReference type="InterPro" id="IPR000169">
    <property type="entry name" value="Pept_cys_AS"/>
</dbReference>
<sequence>MKSFVVLLAFIAIASSAPMISEDELEDHFTQFKDQFGRSYSSKEEEFYRKRIFANNLEFIFNHNRQYYAGLKSYTVAVNNFTDLSNKEFRAIMNGLQYVATSLKSSEMVHEDEAISGLPDTVDWTTKGVVTPIKNQEDCGSCWAFSAVASIEGQHALKTGKLVSLSEQNLVDCSTPEGNDGCDGGLQDSAFQYVIKNHGIDTEQSYQYKAVDESCRFNSKTVGATISSYVDVKTGSEAALQTAVANIGPISVGIDASQNSFQFYSSGVYDEPNCSTSVLDHGVTAVGYGTDKGIPYWKVKNSWGTGWGISGYILMSRNKNNQCGIATGASYPII</sequence>
<evidence type="ECO:0000256" key="5">
    <source>
        <dbReference type="ARBA" id="ARBA00023145"/>
    </source>
</evidence>
<feature type="chain" id="PRO_5040371314" evidence="7">
    <location>
        <begin position="17"/>
        <end position="334"/>
    </location>
</feature>
<feature type="signal peptide" evidence="7">
    <location>
        <begin position="1"/>
        <end position="16"/>
    </location>
</feature>
<dbReference type="OrthoDB" id="10253408at2759"/>
<reference evidence="10" key="1">
    <citation type="submission" date="2022-12" db="EMBL/GenBank/DDBJ databases">
        <title>Genome assemblies of Blomia tropicalis.</title>
        <authorList>
            <person name="Cui Y."/>
        </authorList>
    </citation>
    <scope>NUCLEOTIDE SEQUENCE</scope>
    <source>
        <tissue evidence="10">Adult mites</tissue>
    </source>
</reference>
<dbReference type="FunFam" id="3.90.70.10:FF:000006">
    <property type="entry name" value="Cathepsin S"/>
    <property type="match status" value="1"/>
</dbReference>
<comment type="caution">
    <text evidence="10">The sequence shown here is derived from an EMBL/GenBank/DDBJ whole genome shotgun (WGS) entry which is preliminary data.</text>
</comment>
<feature type="domain" description="Cathepsin propeptide inhibitor" evidence="9">
    <location>
        <begin position="29"/>
        <end position="89"/>
    </location>
</feature>
<protein>
    <submittedName>
        <fullName evidence="10">Uncharacterized protein</fullName>
    </submittedName>
</protein>
<proteinExistence type="inferred from homology"/>
<organism evidence="10 11">
    <name type="scientific">Blomia tropicalis</name>
    <name type="common">Mite</name>
    <dbReference type="NCBI Taxonomy" id="40697"/>
    <lineage>
        <taxon>Eukaryota</taxon>
        <taxon>Metazoa</taxon>
        <taxon>Ecdysozoa</taxon>
        <taxon>Arthropoda</taxon>
        <taxon>Chelicerata</taxon>
        <taxon>Arachnida</taxon>
        <taxon>Acari</taxon>
        <taxon>Acariformes</taxon>
        <taxon>Sarcoptiformes</taxon>
        <taxon>Astigmata</taxon>
        <taxon>Glycyphagoidea</taxon>
        <taxon>Echimyopodidae</taxon>
        <taxon>Blomia</taxon>
    </lineage>
</organism>
<evidence type="ECO:0000256" key="2">
    <source>
        <dbReference type="ARBA" id="ARBA00022670"/>
    </source>
</evidence>
<dbReference type="InterPro" id="IPR025660">
    <property type="entry name" value="Pept_his_AS"/>
</dbReference>
<dbReference type="Proteomes" id="UP001142055">
    <property type="component" value="Chromosome 1"/>
</dbReference>
<keyword evidence="5" id="KW-0865">Zymogen</keyword>
<dbReference type="Pfam" id="PF08246">
    <property type="entry name" value="Inhibitor_I29"/>
    <property type="match status" value="1"/>
</dbReference>
<dbReference type="OMA" id="CNTRAGT"/>
<evidence type="ECO:0000256" key="1">
    <source>
        <dbReference type="ARBA" id="ARBA00008455"/>
    </source>
</evidence>
<dbReference type="SUPFAM" id="SSF54001">
    <property type="entry name" value="Cysteine proteinases"/>
    <property type="match status" value="1"/>
</dbReference>
<dbReference type="AlphaFoldDB" id="A0A9Q0MCV4"/>
<evidence type="ECO:0000256" key="4">
    <source>
        <dbReference type="ARBA" id="ARBA00022807"/>
    </source>
</evidence>
<name>A0A9Q0MCV4_BLOTA</name>
<keyword evidence="6" id="KW-1015">Disulfide bond</keyword>
<dbReference type="EMBL" id="JAPWDV010000001">
    <property type="protein sequence ID" value="KAJ6221927.1"/>
    <property type="molecule type" value="Genomic_DNA"/>
</dbReference>
<keyword evidence="11" id="KW-1185">Reference proteome</keyword>
<dbReference type="InterPro" id="IPR038765">
    <property type="entry name" value="Papain-like_cys_pep_sf"/>
</dbReference>
<dbReference type="GO" id="GO:0008234">
    <property type="term" value="F:cysteine-type peptidase activity"/>
    <property type="evidence" value="ECO:0007669"/>
    <property type="project" value="UniProtKB-KW"/>
</dbReference>
<accession>A0A9Q0MCV4</accession>
<evidence type="ECO:0000256" key="3">
    <source>
        <dbReference type="ARBA" id="ARBA00022801"/>
    </source>
</evidence>
<evidence type="ECO:0000256" key="6">
    <source>
        <dbReference type="ARBA" id="ARBA00023157"/>
    </source>
</evidence>
<dbReference type="PANTHER" id="PTHR12411">
    <property type="entry name" value="CYSTEINE PROTEASE FAMILY C1-RELATED"/>
    <property type="match status" value="1"/>
</dbReference>
<dbReference type="InterPro" id="IPR000668">
    <property type="entry name" value="Peptidase_C1A_C"/>
</dbReference>
<comment type="similarity">
    <text evidence="1">Belongs to the peptidase C1 family.</text>
</comment>
<keyword evidence="4" id="KW-0788">Thiol protease</keyword>
<evidence type="ECO:0000313" key="11">
    <source>
        <dbReference type="Proteomes" id="UP001142055"/>
    </source>
</evidence>
<gene>
    <name evidence="10" type="ORF">RDWZM_000472</name>
</gene>
<dbReference type="CDD" id="cd02248">
    <property type="entry name" value="Peptidase_C1A"/>
    <property type="match status" value="1"/>
</dbReference>
<dbReference type="Gene3D" id="3.90.70.10">
    <property type="entry name" value="Cysteine proteinases"/>
    <property type="match status" value="1"/>
</dbReference>
<evidence type="ECO:0000259" key="9">
    <source>
        <dbReference type="SMART" id="SM00848"/>
    </source>
</evidence>
<dbReference type="InterPro" id="IPR013128">
    <property type="entry name" value="Peptidase_C1A"/>
</dbReference>
<dbReference type="SMART" id="SM00848">
    <property type="entry name" value="Inhibitor_I29"/>
    <property type="match status" value="1"/>
</dbReference>
<dbReference type="SMART" id="SM00645">
    <property type="entry name" value="Pept_C1"/>
    <property type="match status" value="1"/>
</dbReference>
<keyword evidence="7" id="KW-0732">Signal</keyword>
<dbReference type="PROSITE" id="PS00639">
    <property type="entry name" value="THIOL_PROTEASE_HIS"/>
    <property type="match status" value="1"/>
</dbReference>
<dbReference type="InterPro" id="IPR013201">
    <property type="entry name" value="Prot_inhib_I29"/>
</dbReference>